<evidence type="ECO:0000313" key="2">
    <source>
        <dbReference type="EMBL" id="GIX72004.1"/>
    </source>
</evidence>
<evidence type="ECO:0000256" key="1">
    <source>
        <dbReference type="SAM" id="MobiDB-lite"/>
    </source>
</evidence>
<reference evidence="2 3" key="1">
    <citation type="submission" date="2021-06" db="EMBL/GenBank/DDBJ databases">
        <title>Caerostris extrusa draft genome.</title>
        <authorList>
            <person name="Kono N."/>
            <person name="Arakawa K."/>
        </authorList>
    </citation>
    <scope>NUCLEOTIDE SEQUENCE [LARGE SCALE GENOMIC DNA]</scope>
</reference>
<dbReference type="AlphaFoldDB" id="A0AAV4MJ54"/>
<dbReference type="EMBL" id="BPLR01002273">
    <property type="protein sequence ID" value="GIX72004.1"/>
    <property type="molecule type" value="Genomic_DNA"/>
</dbReference>
<dbReference type="Proteomes" id="UP001054945">
    <property type="component" value="Unassembled WGS sequence"/>
</dbReference>
<keyword evidence="3" id="KW-1185">Reference proteome</keyword>
<evidence type="ECO:0000313" key="3">
    <source>
        <dbReference type="Proteomes" id="UP001054945"/>
    </source>
</evidence>
<sequence length="85" mass="9261">MEANLRILNQISCPLKNVTAITILLISYVLHQHDNLCSHFMNAGTGFRSVFGSRLIDESVPRPLNSSASMSTTSCSKRSSIAAVH</sequence>
<name>A0AAV4MJ54_CAEEX</name>
<comment type="caution">
    <text evidence="2">The sequence shown here is derived from an EMBL/GenBank/DDBJ whole genome shotgun (WGS) entry which is preliminary data.</text>
</comment>
<gene>
    <name evidence="2" type="ORF">CEXT_218671</name>
</gene>
<feature type="compositionally biased region" description="Low complexity" evidence="1">
    <location>
        <begin position="66"/>
        <end position="85"/>
    </location>
</feature>
<protein>
    <submittedName>
        <fullName evidence="2">Uncharacterized protein</fullName>
    </submittedName>
</protein>
<accession>A0AAV4MJ54</accession>
<feature type="region of interest" description="Disordered" evidence="1">
    <location>
        <begin position="61"/>
        <end position="85"/>
    </location>
</feature>
<organism evidence="2 3">
    <name type="scientific">Caerostris extrusa</name>
    <name type="common">Bark spider</name>
    <name type="synonym">Caerostris bankana</name>
    <dbReference type="NCBI Taxonomy" id="172846"/>
    <lineage>
        <taxon>Eukaryota</taxon>
        <taxon>Metazoa</taxon>
        <taxon>Ecdysozoa</taxon>
        <taxon>Arthropoda</taxon>
        <taxon>Chelicerata</taxon>
        <taxon>Arachnida</taxon>
        <taxon>Araneae</taxon>
        <taxon>Araneomorphae</taxon>
        <taxon>Entelegynae</taxon>
        <taxon>Araneoidea</taxon>
        <taxon>Araneidae</taxon>
        <taxon>Caerostris</taxon>
    </lineage>
</organism>
<proteinExistence type="predicted"/>